<evidence type="ECO:0000313" key="1">
    <source>
        <dbReference type="EMBL" id="JAH31109.1"/>
    </source>
</evidence>
<organism evidence="1">
    <name type="scientific">Anguilla anguilla</name>
    <name type="common">European freshwater eel</name>
    <name type="synonym">Muraena anguilla</name>
    <dbReference type="NCBI Taxonomy" id="7936"/>
    <lineage>
        <taxon>Eukaryota</taxon>
        <taxon>Metazoa</taxon>
        <taxon>Chordata</taxon>
        <taxon>Craniata</taxon>
        <taxon>Vertebrata</taxon>
        <taxon>Euteleostomi</taxon>
        <taxon>Actinopterygii</taxon>
        <taxon>Neopterygii</taxon>
        <taxon>Teleostei</taxon>
        <taxon>Anguilliformes</taxon>
        <taxon>Anguillidae</taxon>
        <taxon>Anguilla</taxon>
    </lineage>
</organism>
<accession>A0A0E9RPR8</accession>
<reference evidence="1" key="1">
    <citation type="submission" date="2014-11" db="EMBL/GenBank/DDBJ databases">
        <authorList>
            <person name="Amaro Gonzalez C."/>
        </authorList>
    </citation>
    <scope>NUCLEOTIDE SEQUENCE</scope>
</reference>
<name>A0A0E9RPR8_ANGAN</name>
<proteinExistence type="predicted"/>
<dbReference type="AlphaFoldDB" id="A0A0E9RPR8"/>
<protein>
    <submittedName>
        <fullName evidence="1">Uncharacterized protein</fullName>
    </submittedName>
</protein>
<dbReference type="EMBL" id="GBXM01077468">
    <property type="protein sequence ID" value="JAH31109.1"/>
    <property type="molecule type" value="Transcribed_RNA"/>
</dbReference>
<reference evidence="1" key="2">
    <citation type="journal article" date="2015" name="Fish Shellfish Immunol.">
        <title>Early steps in the European eel (Anguilla anguilla)-Vibrio vulnificus interaction in the gills: Role of the RtxA13 toxin.</title>
        <authorList>
            <person name="Callol A."/>
            <person name="Pajuelo D."/>
            <person name="Ebbesson L."/>
            <person name="Teles M."/>
            <person name="MacKenzie S."/>
            <person name="Amaro C."/>
        </authorList>
    </citation>
    <scope>NUCLEOTIDE SEQUENCE</scope>
</reference>
<sequence>MFTQQPNSCRIYLSSVFLSPPFIYCTPES</sequence>